<keyword evidence="4" id="KW-0238">DNA-binding</keyword>
<dbReference type="GO" id="GO:0005664">
    <property type="term" value="C:nuclear origin of replication recognition complex"/>
    <property type="evidence" value="ECO:0007669"/>
    <property type="project" value="TreeGrafter"/>
</dbReference>
<dbReference type="AlphaFoldDB" id="A0AAD3HIG7"/>
<evidence type="ECO:0000256" key="2">
    <source>
        <dbReference type="ARBA" id="ARBA00005334"/>
    </source>
</evidence>
<sequence length="634" mass="65978">MTKLPGPGPLSSPSPRKRKDRQQQPYTPSKSTSSPMVQHGSPLASRRAAAGMPISPRATKSTGFISSAAQLPASSASLQTWQRCCSLLREAVVDPGCPAAAMVPLRPSLRRIKDDLVRVLDEAVSSHNGNASLLVLGPPGTGKTLVVERALQEICNKYNGPPTNVPPTTATTAEAPTTSAAAATAAPATATVATASISAAVRNVGVVRLNGLLQPDERTAFQEVARQLCRDFGQKFVKSATFDENLVFLKGMLHALYKCLKKVVFVVDEFQQYAKRGKQQMLYYLLDLLQDSKIQAAVIGLSSAHNVAEDLEKRVMSRVGRRRVIVTFPAPPPGADEAPGGFAGPALGPPSPGASSRGSPEGGAAAGGSAMVVDSGSGGGGADSYEGLLYDMLALHPGMTGLLVAGAGAAGGGGGGCLSAADVEAHNRGVAGALREPRVASLLSRLSLIGAPPQHLALVAEVALAAWGQQLQAAAEQQQQRGQGGGKGQGGAPPMLGAGQLEEALREVVEGPEMALFEAVKGLPVLSLVLLVAAHRLQRKGQPLCNFEMVWDEYRSIQGGRGAIAFDKKAAAAAWQGLPLSGLAHYADANVETRGRDLSYAGVVLLVGSRELEEGIRKHPHCPDAVLKFHLQEI</sequence>
<keyword evidence="10" id="KW-1185">Reference proteome</keyword>
<dbReference type="SUPFAM" id="SSF52540">
    <property type="entry name" value="P-loop containing nucleoside triphosphate hydrolases"/>
    <property type="match status" value="1"/>
</dbReference>
<evidence type="ECO:0000256" key="5">
    <source>
        <dbReference type="ARBA" id="ARBA00023242"/>
    </source>
</evidence>
<dbReference type="InterPro" id="IPR032705">
    <property type="entry name" value="ORC4_C"/>
</dbReference>
<evidence type="ECO:0000259" key="7">
    <source>
        <dbReference type="Pfam" id="PF13401"/>
    </source>
</evidence>
<evidence type="ECO:0000313" key="9">
    <source>
        <dbReference type="EMBL" id="GFR42544.1"/>
    </source>
</evidence>
<evidence type="ECO:0000256" key="1">
    <source>
        <dbReference type="ARBA" id="ARBA00004123"/>
    </source>
</evidence>
<dbReference type="InterPro" id="IPR049945">
    <property type="entry name" value="AAA_22"/>
</dbReference>
<evidence type="ECO:0000256" key="4">
    <source>
        <dbReference type="ARBA" id="ARBA00023125"/>
    </source>
</evidence>
<protein>
    <recommendedName>
        <fullName evidence="11">Origin recognition complex subunit 4</fullName>
    </recommendedName>
</protein>
<accession>A0AAD3HIG7</accession>
<dbReference type="Pfam" id="PF13401">
    <property type="entry name" value="AAA_22"/>
    <property type="match status" value="1"/>
</dbReference>
<dbReference type="InterPro" id="IPR016527">
    <property type="entry name" value="ORC4"/>
</dbReference>
<feature type="compositionally biased region" description="Polar residues" evidence="6">
    <location>
        <begin position="23"/>
        <end position="36"/>
    </location>
</feature>
<dbReference type="GO" id="GO:0003688">
    <property type="term" value="F:DNA replication origin binding"/>
    <property type="evidence" value="ECO:0007669"/>
    <property type="project" value="TreeGrafter"/>
</dbReference>
<dbReference type="EMBL" id="BMAR01000003">
    <property type="protein sequence ID" value="GFR42544.1"/>
    <property type="molecule type" value="Genomic_DNA"/>
</dbReference>
<feature type="domain" description="ORC1/DEAH AAA+ ATPase" evidence="7">
    <location>
        <begin position="129"/>
        <end position="305"/>
    </location>
</feature>
<evidence type="ECO:0000259" key="8">
    <source>
        <dbReference type="Pfam" id="PF14629"/>
    </source>
</evidence>
<dbReference type="InterPro" id="IPR027417">
    <property type="entry name" value="P-loop_NTPase"/>
</dbReference>
<feature type="domain" description="Origin recognition complex subunit 4 C-terminal" evidence="8">
    <location>
        <begin position="501"/>
        <end position="588"/>
    </location>
</feature>
<feature type="region of interest" description="Disordered" evidence="6">
    <location>
        <begin position="476"/>
        <end position="496"/>
    </location>
</feature>
<evidence type="ECO:0000256" key="6">
    <source>
        <dbReference type="SAM" id="MobiDB-lite"/>
    </source>
</evidence>
<feature type="compositionally biased region" description="Gly residues" evidence="6">
    <location>
        <begin position="482"/>
        <end position="491"/>
    </location>
</feature>
<feature type="compositionally biased region" description="Pro residues" evidence="6">
    <location>
        <begin position="1"/>
        <end position="12"/>
    </location>
</feature>
<comment type="similarity">
    <text evidence="2">Belongs to the ORC4 family.</text>
</comment>
<keyword evidence="3" id="KW-0235">DNA replication</keyword>
<evidence type="ECO:0008006" key="11">
    <source>
        <dbReference type="Google" id="ProtNLM"/>
    </source>
</evidence>
<comment type="caution">
    <text evidence="9">The sequence shown here is derived from an EMBL/GenBank/DDBJ whole genome shotgun (WGS) entry which is preliminary data.</text>
</comment>
<dbReference type="GO" id="GO:0016887">
    <property type="term" value="F:ATP hydrolysis activity"/>
    <property type="evidence" value="ECO:0007669"/>
    <property type="project" value="InterPro"/>
</dbReference>
<dbReference type="Proteomes" id="UP001054857">
    <property type="component" value="Unassembled WGS sequence"/>
</dbReference>
<feature type="compositionally biased region" description="Low complexity" evidence="6">
    <location>
        <begin position="335"/>
        <end position="346"/>
    </location>
</feature>
<name>A0AAD3HIG7_9CHLO</name>
<dbReference type="PANTHER" id="PTHR12087">
    <property type="entry name" value="ORIGIN RECOGNITION COMPLEX SUBUNIT 4"/>
    <property type="match status" value="1"/>
</dbReference>
<evidence type="ECO:0000313" key="10">
    <source>
        <dbReference type="Proteomes" id="UP001054857"/>
    </source>
</evidence>
<feature type="region of interest" description="Disordered" evidence="6">
    <location>
        <begin position="329"/>
        <end position="370"/>
    </location>
</feature>
<keyword evidence="5" id="KW-0539">Nucleus</keyword>
<comment type="subcellular location">
    <subcellularLocation>
        <location evidence="1">Nucleus</location>
    </subcellularLocation>
</comment>
<reference evidence="9 10" key="1">
    <citation type="journal article" date="2021" name="Sci. Rep.">
        <title>Genome sequencing of the multicellular alga Astrephomene provides insights into convergent evolution of germ-soma differentiation.</title>
        <authorList>
            <person name="Yamashita S."/>
            <person name="Yamamoto K."/>
            <person name="Matsuzaki R."/>
            <person name="Suzuki S."/>
            <person name="Yamaguchi H."/>
            <person name="Hirooka S."/>
            <person name="Minakuchi Y."/>
            <person name="Miyagishima S."/>
            <person name="Kawachi M."/>
            <person name="Toyoda A."/>
            <person name="Nozaki H."/>
        </authorList>
    </citation>
    <scope>NUCLEOTIDE SEQUENCE [LARGE SCALE GENOMIC DNA]</scope>
    <source>
        <strain evidence="9 10">NIES-4017</strain>
    </source>
</reference>
<organism evidence="9 10">
    <name type="scientific">Astrephomene gubernaculifera</name>
    <dbReference type="NCBI Taxonomy" id="47775"/>
    <lineage>
        <taxon>Eukaryota</taxon>
        <taxon>Viridiplantae</taxon>
        <taxon>Chlorophyta</taxon>
        <taxon>core chlorophytes</taxon>
        <taxon>Chlorophyceae</taxon>
        <taxon>CS clade</taxon>
        <taxon>Chlamydomonadales</taxon>
        <taxon>Astrephomenaceae</taxon>
        <taxon>Astrephomene</taxon>
    </lineage>
</organism>
<dbReference type="Pfam" id="PF14629">
    <property type="entry name" value="ORC4_C"/>
    <property type="match status" value="1"/>
</dbReference>
<dbReference type="PANTHER" id="PTHR12087:SF0">
    <property type="entry name" value="ORIGIN RECOGNITION COMPLEX SUBUNIT 4"/>
    <property type="match status" value="1"/>
</dbReference>
<proteinExistence type="inferred from homology"/>
<dbReference type="Gene3D" id="3.40.50.300">
    <property type="entry name" value="P-loop containing nucleotide triphosphate hydrolases"/>
    <property type="match status" value="1"/>
</dbReference>
<evidence type="ECO:0000256" key="3">
    <source>
        <dbReference type="ARBA" id="ARBA00022705"/>
    </source>
</evidence>
<gene>
    <name evidence="9" type="ORF">Agub_g3451</name>
</gene>
<feature type="region of interest" description="Disordered" evidence="6">
    <location>
        <begin position="1"/>
        <end position="49"/>
    </location>
</feature>
<dbReference type="GO" id="GO:0006270">
    <property type="term" value="P:DNA replication initiation"/>
    <property type="evidence" value="ECO:0007669"/>
    <property type="project" value="TreeGrafter"/>
</dbReference>